<accession>A0A8S4Q9U8</accession>
<dbReference type="Proteomes" id="UP000749559">
    <property type="component" value="Unassembled WGS sequence"/>
</dbReference>
<gene>
    <name evidence="3" type="ORF">OFUS_LOCUS26606</name>
</gene>
<feature type="domain" description="Chromo" evidence="2">
    <location>
        <begin position="94"/>
        <end position="127"/>
    </location>
</feature>
<reference evidence="3" key="1">
    <citation type="submission" date="2022-03" db="EMBL/GenBank/DDBJ databases">
        <authorList>
            <person name="Martin C."/>
        </authorList>
    </citation>
    <scope>NUCLEOTIDE SEQUENCE</scope>
</reference>
<dbReference type="SUPFAM" id="SSF54160">
    <property type="entry name" value="Chromo domain-like"/>
    <property type="match status" value="1"/>
</dbReference>
<comment type="caution">
    <text evidence="3">The sequence shown here is derived from an EMBL/GenBank/DDBJ whole genome shotgun (WGS) entry which is preliminary data.</text>
</comment>
<protein>
    <recommendedName>
        <fullName evidence="2">Chromo domain-containing protein</fullName>
    </recommendedName>
</protein>
<keyword evidence="4" id="KW-1185">Reference proteome</keyword>
<evidence type="ECO:0000313" key="3">
    <source>
        <dbReference type="EMBL" id="CAH1802971.1"/>
    </source>
</evidence>
<evidence type="ECO:0000256" key="1">
    <source>
        <dbReference type="SAM" id="MobiDB-lite"/>
    </source>
</evidence>
<feature type="compositionally biased region" description="Acidic residues" evidence="1">
    <location>
        <begin position="44"/>
        <end position="70"/>
    </location>
</feature>
<proteinExistence type="predicted"/>
<organism evidence="3 4">
    <name type="scientific">Owenia fusiformis</name>
    <name type="common">Polychaete worm</name>
    <dbReference type="NCBI Taxonomy" id="6347"/>
    <lineage>
        <taxon>Eukaryota</taxon>
        <taxon>Metazoa</taxon>
        <taxon>Spiralia</taxon>
        <taxon>Lophotrochozoa</taxon>
        <taxon>Annelida</taxon>
        <taxon>Polychaeta</taxon>
        <taxon>Sedentaria</taxon>
        <taxon>Canalipalpata</taxon>
        <taxon>Sabellida</taxon>
        <taxon>Oweniida</taxon>
        <taxon>Oweniidae</taxon>
        <taxon>Owenia</taxon>
    </lineage>
</organism>
<dbReference type="Pfam" id="PF00385">
    <property type="entry name" value="Chromo"/>
    <property type="match status" value="1"/>
</dbReference>
<dbReference type="InterPro" id="IPR016197">
    <property type="entry name" value="Chromo-like_dom_sf"/>
</dbReference>
<dbReference type="InterPro" id="IPR023780">
    <property type="entry name" value="Chromo_domain"/>
</dbReference>
<evidence type="ECO:0000313" key="4">
    <source>
        <dbReference type="Proteomes" id="UP000749559"/>
    </source>
</evidence>
<dbReference type="AlphaFoldDB" id="A0A8S4Q9U8"/>
<name>A0A8S4Q9U8_OWEFU</name>
<dbReference type="Gene3D" id="2.40.50.40">
    <property type="match status" value="1"/>
</dbReference>
<dbReference type="EMBL" id="CAIIXF020000199">
    <property type="protein sequence ID" value="CAH1802971.1"/>
    <property type="molecule type" value="Genomic_DNA"/>
</dbReference>
<dbReference type="PROSITE" id="PS50013">
    <property type="entry name" value="CHROMO_2"/>
    <property type="match status" value="1"/>
</dbReference>
<evidence type="ECO:0000259" key="2">
    <source>
        <dbReference type="PROSITE" id="PS50013"/>
    </source>
</evidence>
<sequence>MKTPVNVRRLKRVEERINRVPNEELPENYDPTQIFDPLIDADELPEECFDNEEAQPTVNDEENKENDEEQIQTANKNNKEQAPEEIEKEEDEYYMVEKVLKGRYRKGQTEPEYYLKWENYETPTWEPLMAQAQLKGPIFKEASTQTDVKQEATPGKRAPEVDNMRLKNLLRRGQLLQIRRMCMHTIP</sequence>
<dbReference type="InterPro" id="IPR000953">
    <property type="entry name" value="Chromo/chromo_shadow_dom"/>
</dbReference>
<feature type="region of interest" description="Disordered" evidence="1">
    <location>
        <begin position="44"/>
        <end position="91"/>
    </location>
</feature>
<dbReference type="CDD" id="cd00024">
    <property type="entry name" value="CD_CSD"/>
    <property type="match status" value="1"/>
</dbReference>